<dbReference type="EMBL" id="GL433866">
    <property type="protein sequence ID" value="EFN51260.1"/>
    <property type="molecule type" value="Genomic_DNA"/>
</dbReference>
<feature type="region of interest" description="Disordered" evidence="2">
    <location>
        <begin position="73"/>
        <end position="93"/>
    </location>
</feature>
<dbReference type="InParanoid" id="E1ZS84"/>
<dbReference type="InterPro" id="IPR046347">
    <property type="entry name" value="bZIP_sf"/>
</dbReference>
<protein>
    <submittedName>
        <fullName evidence="3">Expressed protein</fullName>
    </submittedName>
</protein>
<name>E1ZS84_CHLVA</name>
<dbReference type="SUPFAM" id="SSF57959">
    <property type="entry name" value="Leucine zipper domain"/>
    <property type="match status" value="1"/>
</dbReference>
<dbReference type="RefSeq" id="XP_005843362.1">
    <property type="nucleotide sequence ID" value="XM_005843300.1"/>
</dbReference>
<feature type="region of interest" description="Disordered" evidence="2">
    <location>
        <begin position="106"/>
        <end position="176"/>
    </location>
</feature>
<dbReference type="KEGG" id="cvr:CHLNCDRAFT_141168"/>
<reference evidence="3 4" key="1">
    <citation type="journal article" date="2010" name="Plant Cell">
        <title>The Chlorella variabilis NC64A genome reveals adaptation to photosymbiosis, coevolution with viruses, and cryptic sex.</title>
        <authorList>
            <person name="Blanc G."/>
            <person name="Duncan G."/>
            <person name="Agarkova I."/>
            <person name="Borodovsky M."/>
            <person name="Gurnon J."/>
            <person name="Kuo A."/>
            <person name="Lindquist E."/>
            <person name="Lucas S."/>
            <person name="Pangilinan J."/>
            <person name="Polle J."/>
            <person name="Salamov A."/>
            <person name="Terry A."/>
            <person name="Yamada T."/>
            <person name="Dunigan D.D."/>
            <person name="Grigoriev I.V."/>
            <person name="Claverie J.M."/>
            <person name="Van Etten J.L."/>
        </authorList>
    </citation>
    <scope>NUCLEOTIDE SEQUENCE [LARGE SCALE GENOMIC DNA]</scope>
    <source>
        <strain evidence="3 4">NC64A</strain>
    </source>
</reference>
<dbReference type="Gene3D" id="1.20.5.170">
    <property type="match status" value="1"/>
</dbReference>
<keyword evidence="1" id="KW-0175">Coiled coil</keyword>
<evidence type="ECO:0000256" key="1">
    <source>
        <dbReference type="SAM" id="Coils"/>
    </source>
</evidence>
<accession>E1ZS84</accession>
<dbReference type="GO" id="GO:0003700">
    <property type="term" value="F:DNA-binding transcription factor activity"/>
    <property type="evidence" value="ECO:0007669"/>
    <property type="project" value="InterPro"/>
</dbReference>
<feature type="compositionally biased region" description="Low complexity" evidence="2">
    <location>
        <begin position="106"/>
        <end position="155"/>
    </location>
</feature>
<feature type="coiled-coil region" evidence="1">
    <location>
        <begin position="186"/>
        <end position="220"/>
    </location>
</feature>
<proteinExistence type="predicted"/>
<keyword evidence="4" id="KW-1185">Reference proteome</keyword>
<dbReference type="AlphaFoldDB" id="E1ZS84"/>
<sequence length="639" mass="65616">MTHFVGSEGSTQGPVSVVGDDLPDMGGMEWDDVDAFLDDYLKELGPEAQGQDAFGNFGIDFAPSTAVQPEVLGAWGPSAPTPSALPADSTQQQGATMLTSQLRAQALGSQQGPAAAPQRAASEAVQQPARATRARRAAAAASAGAAAAQATSAGTSRGGSGGSRGGKETKKELDMKKHLALQEKNRRAQRRFRERQKQRVAELEEQVAALQAQLQAAAAGEGGAAAVVAPLPAPAAVRHVASEGDDMMLHDAVPKLEPNASPRAVVGAHLPASDDDPPLAAAFKEALTLTVRQGHPVHLTARQLADMTPAELARHYKAYVNELAGILVESDNPGAAPTQARAEPPGCLAARLAAWPDRVRRLVEEVCLLSTRTAVCNPPGSKHFALTKVDDVSNQPADARVPQIARALDITQQQRRQLSQLRGLLLQKLARVAAERQDINHQLAGAVPGGTGSRHLASRYLVAHDCQRRLRESLREEHALVLDFASTIHKHASGGSGSGATLAGAHGSGGPATSVGMPMAAGGAAGPMFQPAAFGGMQAPPMFGQRGMAGPFGQAAPLLHAPGGGSDAMNNQVGHTGHSGMHLQLLTTGGSGCLAGPPGMSHLSAAGSGRAGFMCELAGSGQAVPISPNMAALSTANDA</sequence>
<feature type="compositionally biased region" description="Basic and acidic residues" evidence="2">
    <location>
        <begin position="165"/>
        <end position="176"/>
    </location>
</feature>
<gene>
    <name evidence="3" type="ORF">CHLNCDRAFT_141168</name>
</gene>
<evidence type="ECO:0000256" key="2">
    <source>
        <dbReference type="SAM" id="MobiDB-lite"/>
    </source>
</evidence>
<evidence type="ECO:0000313" key="4">
    <source>
        <dbReference type="Proteomes" id="UP000008141"/>
    </source>
</evidence>
<dbReference type="OrthoDB" id="548708at2759"/>
<dbReference type="Proteomes" id="UP000008141">
    <property type="component" value="Unassembled WGS sequence"/>
</dbReference>
<organism evidence="4">
    <name type="scientific">Chlorella variabilis</name>
    <name type="common">Green alga</name>
    <dbReference type="NCBI Taxonomy" id="554065"/>
    <lineage>
        <taxon>Eukaryota</taxon>
        <taxon>Viridiplantae</taxon>
        <taxon>Chlorophyta</taxon>
        <taxon>core chlorophytes</taxon>
        <taxon>Trebouxiophyceae</taxon>
        <taxon>Chlorellales</taxon>
        <taxon>Chlorellaceae</taxon>
        <taxon>Chlorella clade</taxon>
        <taxon>Chlorella</taxon>
    </lineage>
</organism>
<evidence type="ECO:0000313" key="3">
    <source>
        <dbReference type="EMBL" id="EFN51260.1"/>
    </source>
</evidence>
<dbReference type="GeneID" id="17350678"/>